<reference evidence="2 3" key="1">
    <citation type="submission" date="2020-08" db="EMBL/GenBank/DDBJ databases">
        <title>Edaphobacter telluris sp. nov. and Acidobacterium dinghuensis sp. nov., two acidobacteria isolated from forest soil.</title>
        <authorList>
            <person name="Fu J."/>
            <person name="Qiu L."/>
        </authorList>
    </citation>
    <scope>NUCLEOTIDE SEQUENCE [LARGE SCALE GENOMIC DNA]</scope>
    <source>
        <strain evidence="2">4Y35</strain>
    </source>
</reference>
<feature type="transmembrane region" description="Helical" evidence="1">
    <location>
        <begin position="82"/>
        <end position="103"/>
    </location>
</feature>
<dbReference type="EMBL" id="CP060394">
    <property type="protein sequence ID" value="QNI33694.1"/>
    <property type="molecule type" value="Genomic_DNA"/>
</dbReference>
<feature type="transmembrane region" description="Helical" evidence="1">
    <location>
        <begin position="115"/>
        <end position="133"/>
    </location>
</feature>
<keyword evidence="1" id="KW-0812">Transmembrane</keyword>
<feature type="transmembrane region" description="Helical" evidence="1">
    <location>
        <begin position="6"/>
        <end position="29"/>
    </location>
</feature>
<gene>
    <name evidence="2" type="ORF">H7849_07145</name>
</gene>
<name>A0A7G8BMC4_9BACT</name>
<evidence type="ECO:0000313" key="3">
    <source>
        <dbReference type="Proteomes" id="UP000515312"/>
    </source>
</evidence>
<accession>A0A7G8BMC4</accession>
<keyword evidence="3" id="KW-1185">Reference proteome</keyword>
<sequence>MDDLLVSLIYVIAEALLEALLEIIGEAVIAWISRAVGNLFAPLLKSNRFITTLCFALLGVAAGISSIAVFPHRLVAPSKFHGISLLLSPLITGFVMSQVGRAVRSRGQEAAAIESFGYGFVFALAMAIIRFVFVK</sequence>
<feature type="transmembrane region" description="Helical" evidence="1">
    <location>
        <begin position="49"/>
        <end position="70"/>
    </location>
</feature>
<proteinExistence type="predicted"/>
<dbReference type="RefSeq" id="WP_186745270.1">
    <property type="nucleotide sequence ID" value="NZ_CP060394.1"/>
</dbReference>
<protein>
    <submittedName>
        <fullName evidence="2">Uncharacterized protein</fullName>
    </submittedName>
</protein>
<evidence type="ECO:0000256" key="1">
    <source>
        <dbReference type="SAM" id="Phobius"/>
    </source>
</evidence>
<keyword evidence="1" id="KW-1133">Transmembrane helix</keyword>
<dbReference type="Proteomes" id="UP000515312">
    <property type="component" value="Chromosome"/>
</dbReference>
<dbReference type="AlphaFoldDB" id="A0A7G8BMC4"/>
<keyword evidence="1" id="KW-0472">Membrane</keyword>
<evidence type="ECO:0000313" key="2">
    <source>
        <dbReference type="EMBL" id="QNI33694.1"/>
    </source>
</evidence>
<dbReference type="KEGG" id="adin:H7849_07145"/>
<organism evidence="2 3">
    <name type="scientific">Alloacidobacterium dinghuense</name>
    <dbReference type="NCBI Taxonomy" id="2763107"/>
    <lineage>
        <taxon>Bacteria</taxon>
        <taxon>Pseudomonadati</taxon>
        <taxon>Acidobacteriota</taxon>
        <taxon>Terriglobia</taxon>
        <taxon>Terriglobales</taxon>
        <taxon>Acidobacteriaceae</taxon>
        <taxon>Alloacidobacterium</taxon>
    </lineage>
</organism>